<proteinExistence type="predicted"/>
<reference evidence="1 2" key="1">
    <citation type="journal article" date="2018" name="Sci. Rep.">
        <title>Genomic signatures of local adaptation to the degree of environmental predictability in rotifers.</title>
        <authorList>
            <person name="Franch-Gras L."/>
            <person name="Hahn C."/>
            <person name="Garcia-Roger E.M."/>
            <person name="Carmona M.J."/>
            <person name="Serra M."/>
            <person name="Gomez A."/>
        </authorList>
    </citation>
    <scope>NUCLEOTIDE SEQUENCE [LARGE SCALE GENOMIC DNA]</scope>
    <source>
        <strain evidence="1">HYR1</strain>
    </source>
</reference>
<organism evidence="1 2">
    <name type="scientific">Brachionus plicatilis</name>
    <name type="common">Marine rotifer</name>
    <name type="synonym">Brachionus muelleri</name>
    <dbReference type="NCBI Taxonomy" id="10195"/>
    <lineage>
        <taxon>Eukaryota</taxon>
        <taxon>Metazoa</taxon>
        <taxon>Spiralia</taxon>
        <taxon>Gnathifera</taxon>
        <taxon>Rotifera</taxon>
        <taxon>Eurotatoria</taxon>
        <taxon>Monogononta</taxon>
        <taxon>Pseudotrocha</taxon>
        <taxon>Ploima</taxon>
        <taxon>Brachionidae</taxon>
        <taxon>Brachionus</taxon>
    </lineage>
</organism>
<evidence type="ECO:0000313" key="1">
    <source>
        <dbReference type="EMBL" id="RNA00518.1"/>
    </source>
</evidence>
<name>A0A3M7PPB6_BRAPC</name>
<keyword evidence="2" id="KW-1185">Reference proteome</keyword>
<dbReference type="Proteomes" id="UP000276133">
    <property type="component" value="Unassembled WGS sequence"/>
</dbReference>
<dbReference type="AlphaFoldDB" id="A0A3M7PPB6"/>
<comment type="caution">
    <text evidence="1">The sequence shown here is derived from an EMBL/GenBank/DDBJ whole genome shotgun (WGS) entry which is preliminary data.</text>
</comment>
<accession>A0A3M7PPB6</accession>
<dbReference type="EMBL" id="REGN01009714">
    <property type="protein sequence ID" value="RNA00518.1"/>
    <property type="molecule type" value="Genomic_DNA"/>
</dbReference>
<gene>
    <name evidence="1" type="ORF">BpHYR1_028145</name>
</gene>
<evidence type="ECO:0000313" key="2">
    <source>
        <dbReference type="Proteomes" id="UP000276133"/>
    </source>
</evidence>
<sequence length="82" mass="9812">MAQLNTYGYWRQTSWTRKIKTGSSRIAQKKFEQIIVLNWNDEGKEILKNLFTLFTYQTIKAQFYHLRMEAINLYQTAMDGLN</sequence>
<protein>
    <submittedName>
        <fullName evidence="1">Uncharacterized protein</fullName>
    </submittedName>
</protein>